<dbReference type="OrthoDB" id="3217871at2759"/>
<dbReference type="Pfam" id="PF00651">
    <property type="entry name" value="BTB"/>
    <property type="match status" value="1"/>
</dbReference>
<protein>
    <submittedName>
        <fullName evidence="3">BTB domain-containing protein</fullName>
    </submittedName>
</protein>
<dbReference type="PROSITE" id="PS50097">
    <property type="entry name" value="BTB"/>
    <property type="match status" value="1"/>
</dbReference>
<dbReference type="Proteomes" id="UP000636479">
    <property type="component" value="Unassembled WGS sequence"/>
</dbReference>
<keyword evidence="4" id="KW-1185">Reference proteome</keyword>
<dbReference type="RefSeq" id="XP_037218741.1">
    <property type="nucleotide sequence ID" value="XM_037365499.1"/>
</dbReference>
<proteinExistence type="predicted"/>
<dbReference type="Gene3D" id="3.30.710.10">
    <property type="entry name" value="Potassium Channel Kv1.1, Chain A"/>
    <property type="match status" value="1"/>
</dbReference>
<feature type="domain" description="BTB" evidence="2">
    <location>
        <begin position="38"/>
        <end position="102"/>
    </location>
</feature>
<name>A0A8H6SGX8_9AGAR</name>
<comment type="caution">
    <text evidence="3">The sequence shown here is derived from an EMBL/GenBank/DDBJ whole genome shotgun (WGS) entry which is preliminary data.</text>
</comment>
<sequence length="332" mass="37593">MSDDDAERPLKRHKPQHEHQETNVTEIERSPDFWFDDGNIVLQAGPTQFRVAKSMLSRHSSVFRDMFSLPNPTSESTVEGCPVVVLAGDTNTDWKHLLAVMYPAICYDLTKPNIMTVISVLRLSKKYDLPAFRKESIRRLRGDLPSKLEDFRKLPVAGWLYLGEVSDVQLSRTIALAKELCLWSILPAAFYGLIESIFNHDGSYRPVGLSLADEISLLKGYARLTRLNTEAPNRAWLEAESPCVPCDDCLFRTLCRSRCASLRSTLQAQQAGPGAVFSGWDENWSDEFCGPCIKAAKEAYNDKQLEIWKQLPSFFGLPDWEELRKMDLDAGE</sequence>
<evidence type="ECO:0000259" key="2">
    <source>
        <dbReference type="PROSITE" id="PS50097"/>
    </source>
</evidence>
<dbReference type="AlphaFoldDB" id="A0A8H6SGX8"/>
<evidence type="ECO:0000313" key="4">
    <source>
        <dbReference type="Proteomes" id="UP000636479"/>
    </source>
</evidence>
<dbReference type="EMBL" id="JACAZF010000007">
    <property type="protein sequence ID" value="KAF7299353.1"/>
    <property type="molecule type" value="Genomic_DNA"/>
</dbReference>
<dbReference type="SUPFAM" id="SSF54695">
    <property type="entry name" value="POZ domain"/>
    <property type="match status" value="1"/>
</dbReference>
<feature type="region of interest" description="Disordered" evidence="1">
    <location>
        <begin position="1"/>
        <end position="24"/>
    </location>
</feature>
<dbReference type="InterPro" id="IPR000210">
    <property type="entry name" value="BTB/POZ_dom"/>
</dbReference>
<dbReference type="SMART" id="SM00225">
    <property type="entry name" value="BTB"/>
    <property type="match status" value="1"/>
</dbReference>
<dbReference type="CDD" id="cd18186">
    <property type="entry name" value="BTB_POZ_ZBTB_KLHL-like"/>
    <property type="match status" value="1"/>
</dbReference>
<accession>A0A8H6SGX8</accession>
<gene>
    <name evidence="3" type="ORF">MIND_00884500</name>
</gene>
<reference evidence="3" key="1">
    <citation type="submission" date="2020-05" db="EMBL/GenBank/DDBJ databases">
        <title>Mycena genomes resolve the evolution of fungal bioluminescence.</title>
        <authorList>
            <person name="Tsai I.J."/>
        </authorList>
    </citation>
    <scope>NUCLEOTIDE SEQUENCE</scope>
    <source>
        <strain evidence="3">171206Taipei</strain>
    </source>
</reference>
<dbReference type="InterPro" id="IPR011333">
    <property type="entry name" value="SKP1/BTB/POZ_sf"/>
</dbReference>
<evidence type="ECO:0000256" key="1">
    <source>
        <dbReference type="SAM" id="MobiDB-lite"/>
    </source>
</evidence>
<dbReference type="GeneID" id="59348015"/>
<evidence type="ECO:0000313" key="3">
    <source>
        <dbReference type="EMBL" id="KAF7299353.1"/>
    </source>
</evidence>
<organism evidence="3 4">
    <name type="scientific">Mycena indigotica</name>
    <dbReference type="NCBI Taxonomy" id="2126181"/>
    <lineage>
        <taxon>Eukaryota</taxon>
        <taxon>Fungi</taxon>
        <taxon>Dikarya</taxon>
        <taxon>Basidiomycota</taxon>
        <taxon>Agaricomycotina</taxon>
        <taxon>Agaricomycetes</taxon>
        <taxon>Agaricomycetidae</taxon>
        <taxon>Agaricales</taxon>
        <taxon>Marasmiineae</taxon>
        <taxon>Mycenaceae</taxon>
        <taxon>Mycena</taxon>
    </lineage>
</organism>